<dbReference type="PANTHER" id="PTHR24148">
    <property type="entry name" value="ANKYRIN REPEAT DOMAIN-CONTAINING PROTEIN 39 HOMOLOG-RELATED"/>
    <property type="match status" value="1"/>
</dbReference>
<dbReference type="InterPro" id="IPR052895">
    <property type="entry name" value="HetReg/Transcr_Mod"/>
</dbReference>
<evidence type="ECO:0000313" key="2">
    <source>
        <dbReference type="EMBL" id="KAK3682886.1"/>
    </source>
</evidence>
<reference evidence="2" key="1">
    <citation type="journal article" date="2023" name="Mol. Phylogenet. Evol.">
        <title>Genome-scale phylogeny and comparative genomics of the fungal order Sordariales.</title>
        <authorList>
            <person name="Hensen N."/>
            <person name="Bonometti L."/>
            <person name="Westerberg I."/>
            <person name="Brannstrom I.O."/>
            <person name="Guillou S."/>
            <person name="Cros-Aarteil S."/>
            <person name="Calhoun S."/>
            <person name="Haridas S."/>
            <person name="Kuo A."/>
            <person name="Mondo S."/>
            <person name="Pangilinan J."/>
            <person name="Riley R."/>
            <person name="LaButti K."/>
            <person name="Andreopoulos B."/>
            <person name="Lipzen A."/>
            <person name="Chen C."/>
            <person name="Yan M."/>
            <person name="Daum C."/>
            <person name="Ng V."/>
            <person name="Clum A."/>
            <person name="Steindorff A."/>
            <person name="Ohm R.A."/>
            <person name="Martin F."/>
            <person name="Silar P."/>
            <person name="Natvig D.O."/>
            <person name="Lalanne C."/>
            <person name="Gautier V."/>
            <person name="Ament-Velasquez S.L."/>
            <person name="Kruys A."/>
            <person name="Hutchinson M.I."/>
            <person name="Powell A.J."/>
            <person name="Barry K."/>
            <person name="Miller A.N."/>
            <person name="Grigoriev I.V."/>
            <person name="Debuchy R."/>
            <person name="Gladieux P."/>
            <person name="Hiltunen Thoren M."/>
            <person name="Johannesson H."/>
        </authorList>
    </citation>
    <scope>NUCLEOTIDE SEQUENCE</scope>
    <source>
        <strain evidence="2">CBS 314.62</strain>
    </source>
</reference>
<organism evidence="2 3">
    <name type="scientific">Podospora appendiculata</name>
    <dbReference type="NCBI Taxonomy" id="314037"/>
    <lineage>
        <taxon>Eukaryota</taxon>
        <taxon>Fungi</taxon>
        <taxon>Dikarya</taxon>
        <taxon>Ascomycota</taxon>
        <taxon>Pezizomycotina</taxon>
        <taxon>Sordariomycetes</taxon>
        <taxon>Sordariomycetidae</taxon>
        <taxon>Sordariales</taxon>
        <taxon>Podosporaceae</taxon>
        <taxon>Podospora</taxon>
    </lineage>
</organism>
<dbReference type="Pfam" id="PF06985">
    <property type="entry name" value="HET"/>
    <property type="match status" value="1"/>
</dbReference>
<gene>
    <name evidence="2" type="ORF">B0T22DRAFT_296075</name>
</gene>
<dbReference type="AlphaFoldDB" id="A0AAE0X1W7"/>
<accession>A0AAE0X1W7</accession>
<keyword evidence="3" id="KW-1185">Reference proteome</keyword>
<sequence length="349" mass="40181">MFTYDSLPDISNSSSHIRLLKIKPAIFLADILDCELISVPIVSPETPPFDALSYCWDLEPWCPETKCFPVREGEPRSIVVNGMQLPIQVNLHEALHRYRRLGCGIFTSSGGSRWNGKAEYIWADAICIDQSNTREKSTQVARMDQVYRRARRVFVNLGDVPDTWFPALELMVLIRSILGDGFYDAIQVDNYFAENRTLLFDQARVPPEGHPVWRELGYLFLMPWLNRTWVLQEMVLLVNRPVAMFGRFGFDLKLLLKPSLLLWYQDSPGLGSNKWGITHRHIEALARSCPSGLRGRDTIVRECFLASMRWGQVPGSPRPMRQRIRGTKFLASCPSYLQMRGSRRIILYR</sequence>
<dbReference type="PANTHER" id="PTHR24148:SF64">
    <property type="entry name" value="HETEROKARYON INCOMPATIBILITY DOMAIN-CONTAINING PROTEIN"/>
    <property type="match status" value="1"/>
</dbReference>
<dbReference type="EMBL" id="JAULSO010000005">
    <property type="protein sequence ID" value="KAK3682886.1"/>
    <property type="molecule type" value="Genomic_DNA"/>
</dbReference>
<comment type="caution">
    <text evidence="2">The sequence shown here is derived from an EMBL/GenBank/DDBJ whole genome shotgun (WGS) entry which is preliminary data.</text>
</comment>
<evidence type="ECO:0000313" key="3">
    <source>
        <dbReference type="Proteomes" id="UP001270362"/>
    </source>
</evidence>
<evidence type="ECO:0000259" key="1">
    <source>
        <dbReference type="Pfam" id="PF06985"/>
    </source>
</evidence>
<proteinExistence type="predicted"/>
<reference evidence="2" key="2">
    <citation type="submission" date="2023-06" db="EMBL/GenBank/DDBJ databases">
        <authorList>
            <consortium name="Lawrence Berkeley National Laboratory"/>
            <person name="Haridas S."/>
            <person name="Hensen N."/>
            <person name="Bonometti L."/>
            <person name="Westerberg I."/>
            <person name="Brannstrom I.O."/>
            <person name="Guillou S."/>
            <person name="Cros-Aarteil S."/>
            <person name="Calhoun S."/>
            <person name="Kuo A."/>
            <person name="Mondo S."/>
            <person name="Pangilinan J."/>
            <person name="Riley R."/>
            <person name="Labutti K."/>
            <person name="Andreopoulos B."/>
            <person name="Lipzen A."/>
            <person name="Chen C."/>
            <person name="Yanf M."/>
            <person name="Daum C."/>
            <person name="Ng V."/>
            <person name="Clum A."/>
            <person name="Steindorff A."/>
            <person name="Ohm R."/>
            <person name="Martin F."/>
            <person name="Silar P."/>
            <person name="Natvig D."/>
            <person name="Lalanne C."/>
            <person name="Gautier V."/>
            <person name="Ament-Velasquez S.L."/>
            <person name="Kruys A."/>
            <person name="Hutchinson M.I."/>
            <person name="Powell A.J."/>
            <person name="Barry K."/>
            <person name="Miller A.N."/>
            <person name="Grigoriev I.V."/>
            <person name="Debuchy R."/>
            <person name="Gladieux P."/>
            <person name="Thoren M.H."/>
            <person name="Johannesson H."/>
        </authorList>
    </citation>
    <scope>NUCLEOTIDE SEQUENCE</scope>
    <source>
        <strain evidence="2">CBS 314.62</strain>
    </source>
</reference>
<name>A0AAE0X1W7_9PEZI</name>
<feature type="domain" description="Heterokaryon incompatibility" evidence="1">
    <location>
        <begin position="49"/>
        <end position="233"/>
    </location>
</feature>
<dbReference type="Proteomes" id="UP001270362">
    <property type="component" value="Unassembled WGS sequence"/>
</dbReference>
<protein>
    <submittedName>
        <fullName evidence="2">Heterokaryon incompatibility protein-domain-containing protein</fullName>
    </submittedName>
</protein>
<dbReference type="InterPro" id="IPR010730">
    <property type="entry name" value="HET"/>
</dbReference>